<organism evidence="1 2">
    <name type="scientific">Mycoplasmopsis cynos</name>
    <dbReference type="NCBI Taxonomy" id="171284"/>
    <lineage>
        <taxon>Bacteria</taxon>
        <taxon>Bacillati</taxon>
        <taxon>Mycoplasmatota</taxon>
        <taxon>Mycoplasmoidales</taxon>
        <taxon>Metamycoplasmataceae</taxon>
        <taxon>Mycoplasmopsis</taxon>
    </lineage>
</organism>
<geneLocation type="plasmid" evidence="1 2">
    <name>13</name>
</geneLocation>
<sequence>MKTKLDLTNYNNFYKTESEKEELKKELYKLANNKKRPYYYDLDDKAFDDFFEVKGDIVYLRDDLTIEELIFYINSTYAYYSFWTFAKWDIKRKEFCKRPKFHTFSTKQHKEFVAELKLAQNYLAETE</sequence>
<protein>
    <submittedName>
        <fullName evidence="1">Uncharacterized protein</fullName>
    </submittedName>
</protein>
<proteinExistence type="predicted"/>
<keyword evidence="1" id="KW-0614">Plasmid</keyword>
<name>A0A449AHK4_9BACT</name>
<gene>
    <name evidence="1" type="ORF">NCTC10142_00162</name>
</gene>
<reference evidence="1 2" key="1">
    <citation type="submission" date="2019-01" db="EMBL/GenBank/DDBJ databases">
        <authorList>
            <consortium name="Pathogen Informatics"/>
        </authorList>
    </citation>
    <scope>NUCLEOTIDE SEQUENCE [LARGE SCALE GENOMIC DNA]</scope>
    <source>
        <strain evidence="1 2">NCTC10142</strain>
        <plasmid evidence="2">13</plasmid>
    </source>
</reference>
<dbReference type="Proteomes" id="UP000289506">
    <property type="component" value="Plasmid 13"/>
</dbReference>
<dbReference type="RefSeq" id="WP_129720413.1">
    <property type="nucleotide sequence ID" value="NZ_LR214986.1"/>
</dbReference>
<dbReference type="AlphaFoldDB" id="A0A449AHK4"/>
<evidence type="ECO:0000313" key="2">
    <source>
        <dbReference type="Proteomes" id="UP000289506"/>
    </source>
</evidence>
<dbReference type="EMBL" id="LR214986">
    <property type="protein sequence ID" value="VEU64422.1"/>
    <property type="molecule type" value="Genomic_DNA"/>
</dbReference>
<accession>A0A449AHK4</accession>
<evidence type="ECO:0000313" key="1">
    <source>
        <dbReference type="EMBL" id="VEU64422.1"/>
    </source>
</evidence>